<dbReference type="EMBL" id="CAJMWV010002614">
    <property type="protein sequence ID" value="CAE6467023.1"/>
    <property type="molecule type" value="Genomic_DNA"/>
</dbReference>
<dbReference type="PANTHER" id="PTHR31687">
    <property type="match status" value="1"/>
</dbReference>
<comment type="caution">
    <text evidence="1">The sequence shown here is derived from an EMBL/GenBank/DDBJ whole genome shotgun (WGS) entry which is preliminary data.</text>
</comment>
<reference evidence="1" key="1">
    <citation type="submission" date="2021-01" db="EMBL/GenBank/DDBJ databases">
        <authorList>
            <person name="Kaushik A."/>
        </authorList>
    </citation>
    <scope>NUCLEOTIDE SEQUENCE</scope>
    <source>
        <strain evidence="1">AG3-1AP</strain>
    </source>
</reference>
<dbReference type="InterPro" id="IPR012469">
    <property type="entry name" value="DUF1688"/>
</dbReference>
<evidence type="ECO:0000313" key="1">
    <source>
        <dbReference type="EMBL" id="CAE6467023.1"/>
    </source>
</evidence>
<proteinExistence type="predicted"/>
<dbReference type="Pfam" id="PF07958">
    <property type="entry name" value="DUF1688"/>
    <property type="match status" value="1"/>
</dbReference>
<organism evidence="1 2">
    <name type="scientific">Rhizoctonia solani</name>
    <dbReference type="NCBI Taxonomy" id="456999"/>
    <lineage>
        <taxon>Eukaryota</taxon>
        <taxon>Fungi</taxon>
        <taxon>Dikarya</taxon>
        <taxon>Basidiomycota</taxon>
        <taxon>Agaricomycotina</taxon>
        <taxon>Agaricomycetes</taxon>
        <taxon>Cantharellales</taxon>
        <taxon>Ceratobasidiaceae</taxon>
        <taxon>Rhizoctonia</taxon>
    </lineage>
</organism>
<dbReference type="PANTHER" id="PTHR31687:SF3">
    <property type="entry name" value="PROTEIN URG3"/>
    <property type="match status" value="1"/>
</dbReference>
<protein>
    <recommendedName>
        <fullName evidence="3">DUF1688 domain-containing protein</fullName>
    </recommendedName>
</protein>
<sequence>MNISSVLSVESTVAYLRTLPSIRERCSRVHALAQQGKLEHFDYHPEKEKDVVEFCAKIIERDFGSAYDTIPPHSRWRHFDAGRERIAPLLDQWSKELTPLDTAKRLIDLFLVSVLLDAGAGNAWAYTESGGQKFGRSEGLAIASLDMFMAGFFAGDGGLKVDGKCP</sequence>
<accession>A0A8H3BW60</accession>
<dbReference type="AlphaFoldDB" id="A0A8H3BW60"/>
<name>A0A8H3BW60_9AGAM</name>
<dbReference type="Proteomes" id="UP000663831">
    <property type="component" value="Unassembled WGS sequence"/>
</dbReference>
<evidence type="ECO:0000313" key="2">
    <source>
        <dbReference type="Proteomes" id="UP000663831"/>
    </source>
</evidence>
<gene>
    <name evidence="1" type="ORF">RDB_LOCUS82125</name>
</gene>
<evidence type="ECO:0008006" key="3">
    <source>
        <dbReference type="Google" id="ProtNLM"/>
    </source>
</evidence>